<evidence type="ECO:0000256" key="1">
    <source>
        <dbReference type="ARBA" id="ARBA00004173"/>
    </source>
</evidence>
<dbReference type="EMBL" id="JAGHQM010002438">
    <property type="protein sequence ID" value="KAH0548658.1"/>
    <property type="molecule type" value="Genomic_DNA"/>
</dbReference>
<evidence type="ECO:0000313" key="9">
    <source>
        <dbReference type="Proteomes" id="UP000750711"/>
    </source>
</evidence>
<name>A0A9P8L4L7_9PEZI</name>
<accession>A0A9P8L4L7</accession>
<dbReference type="PANTHER" id="PTHR23354:SF62">
    <property type="entry name" value="MUSTARD, ISOFORM V"/>
    <property type="match status" value="1"/>
</dbReference>
<comment type="caution">
    <text evidence="8">The sequence shown here is derived from an EMBL/GenBank/DDBJ whole genome shotgun (WGS) entry which is preliminary data.</text>
</comment>
<dbReference type="Pfam" id="PF07534">
    <property type="entry name" value="TLD"/>
    <property type="match status" value="2"/>
</dbReference>
<comment type="similarity">
    <text evidence="2">Belongs to the OXR1 family.</text>
</comment>
<feature type="domain" description="TLDc" evidence="7">
    <location>
        <begin position="68"/>
        <end position="284"/>
    </location>
</feature>
<feature type="compositionally biased region" description="Polar residues" evidence="6">
    <location>
        <begin position="13"/>
        <end position="24"/>
    </location>
</feature>
<evidence type="ECO:0000256" key="2">
    <source>
        <dbReference type="ARBA" id="ARBA00009540"/>
    </source>
</evidence>
<feature type="region of interest" description="Disordered" evidence="6">
    <location>
        <begin position="1"/>
        <end position="26"/>
    </location>
</feature>
<comment type="function">
    <text evidence="4">May be involved in protection from oxidative damage.</text>
</comment>
<evidence type="ECO:0000259" key="7">
    <source>
        <dbReference type="PROSITE" id="PS51886"/>
    </source>
</evidence>
<comment type="subcellular location">
    <subcellularLocation>
        <location evidence="1">Mitochondrion</location>
    </subcellularLocation>
</comment>
<keyword evidence="3" id="KW-0496">Mitochondrion</keyword>
<dbReference type="AlphaFoldDB" id="A0A9P8L4L7"/>
<dbReference type="InterPro" id="IPR006571">
    <property type="entry name" value="TLDc_dom"/>
</dbReference>
<evidence type="ECO:0000313" key="8">
    <source>
        <dbReference type="EMBL" id="KAH0548658.1"/>
    </source>
</evidence>
<dbReference type="PANTHER" id="PTHR23354">
    <property type="entry name" value="NUCLEOLAR PROTEIN 7/ESTROGEN RECEPTOR COACTIVATOR-RELATED"/>
    <property type="match status" value="1"/>
</dbReference>
<dbReference type="Proteomes" id="UP000750711">
    <property type="component" value="Unassembled WGS sequence"/>
</dbReference>
<dbReference type="PROSITE" id="PS51886">
    <property type="entry name" value="TLDC"/>
    <property type="match status" value="1"/>
</dbReference>
<dbReference type="GO" id="GO:0005634">
    <property type="term" value="C:nucleus"/>
    <property type="evidence" value="ECO:0007669"/>
    <property type="project" value="TreeGrafter"/>
</dbReference>
<evidence type="ECO:0000256" key="5">
    <source>
        <dbReference type="ARBA" id="ARBA00040604"/>
    </source>
</evidence>
<dbReference type="GO" id="GO:0006979">
    <property type="term" value="P:response to oxidative stress"/>
    <property type="evidence" value="ECO:0007669"/>
    <property type="project" value="TreeGrafter"/>
</dbReference>
<dbReference type="SMART" id="SM00584">
    <property type="entry name" value="TLDc"/>
    <property type="match status" value="1"/>
</dbReference>
<keyword evidence="9" id="KW-1185">Reference proteome</keyword>
<gene>
    <name evidence="8" type="ORF">GP486_007799</name>
</gene>
<evidence type="ECO:0000256" key="6">
    <source>
        <dbReference type="SAM" id="MobiDB-lite"/>
    </source>
</evidence>
<protein>
    <recommendedName>
        <fullName evidence="5">Oxidation resistance protein 1</fullName>
    </recommendedName>
</protein>
<dbReference type="GO" id="GO:0005739">
    <property type="term" value="C:mitochondrion"/>
    <property type="evidence" value="ECO:0007669"/>
    <property type="project" value="UniProtKB-SubCell"/>
</dbReference>
<evidence type="ECO:0000256" key="4">
    <source>
        <dbReference type="ARBA" id="ARBA00037112"/>
    </source>
</evidence>
<evidence type="ECO:0000256" key="3">
    <source>
        <dbReference type="ARBA" id="ARBA00023128"/>
    </source>
</evidence>
<reference evidence="8" key="1">
    <citation type="submission" date="2021-03" db="EMBL/GenBank/DDBJ databases">
        <title>Comparative genomics and phylogenomic investigation of the class Geoglossomycetes provide insights into ecological specialization and systematics.</title>
        <authorList>
            <person name="Melie T."/>
            <person name="Pirro S."/>
            <person name="Miller A.N."/>
            <person name="Quandt A."/>
        </authorList>
    </citation>
    <scope>NUCLEOTIDE SEQUENCE</scope>
    <source>
        <strain evidence="8">CAQ_001_2017</strain>
    </source>
</reference>
<sequence>MSDLDDEARHSRPANQHSSTTLGFNRSLDDGISGVYTPPRRNASPFQPPPLASLVLQGYDSNTPTSAQLLSRALAEEIRLLIPPRLQLAEDWSLVYSLEQNGTSLATMYKNCEGLVGSKGGFVLVVRDSSGGVFGSFLTNAPSPSPHYYGTGECFLWKASIVSPLANLPLPPSSDTTNLTRSTTISNGNGTLSPPLSNGMSITGQTTPGHLRFKAFPYSGINDYMILCDQRYLSVGGGDGHYGLWLDDTFEKGISSRSLTFGNEPLSDVGEKFNILGVELWHIG</sequence>
<proteinExistence type="inferred from homology"/>
<organism evidence="8 9">
    <name type="scientific">Trichoglossum hirsutum</name>
    <dbReference type="NCBI Taxonomy" id="265104"/>
    <lineage>
        <taxon>Eukaryota</taxon>
        <taxon>Fungi</taxon>
        <taxon>Dikarya</taxon>
        <taxon>Ascomycota</taxon>
        <taxon>Pezizomycotina</taxon>
        <taxon>Geoglossomycetes</taxon>
        <taxon>Geoglossales</taxon>
        <taxon>Geoglossaceae</taxon>
        <taxon>Trichoglossum</taxon>
    </lineage>
</organism>